<keyword evidence="3" id="KW-0560">Oxidoreductase</keyword>
<feature type="binding site" evidence="5">
    <location>
        <position position="62"/>
    </location>
    <ligand>
        <name>CoA</name>
        <dbReference type="ChEBI" id="CHEBI:57287"/>
    </ligand>
</feature>
<comment type="pathway">
    <text evidence="1">Lipid metabolism; butanoate metabolism.</text>
</comment>
<dbReference type="STRING" id="1415166.NONO_c46790"/>
<comment type="similarity">
    <text evidence="2">Belongs to the 3-hydroxyacyl-CoA dehydrogenase family.</text>
</comment>
<dbReference type="KEGG" id="nno:NONO_c46790"/>
<name>W5TKI9_9NOCA</name>
<dbReference type="Pfam" id="PF00725">
    <property type="entry name" value="3HCDH"/>
    <property type="match status" value="1"/>
</dbReference>
<reference evidence="8 9" key="1">
    <citation type="journal article" date="2014" name="Appl. Environ. Microbiol.">
        <title>Insights into the Microbial Degradation of Rubber and Gutta-Percha by Analysis of the Complete Genome of Nocardia nova SH22a.</title>
        <authorList>
            <person name="Luo Q."/>
            <person name="Hiessl S."/>
            <person name="Poehlein A."/>
            <person name="Daniel R."/>
            <person name="Steinbuchel A."/>
        </authorList>
    </citation>
    <scope>NUCLEOTIDE SEQUENCE [LARGE SCALE GENOMIC DNA]</scope>
    <source>
        <strain evidence="8">SH22a</strain>
    </source>
</reference>
<dbReference type="Gene3D" id="1.10.1040.10">
    <property type="entry name" value="N-(1-d-carboxylethyl)-l-norvaline Dehydrogenase, domain 2"/>
    <property type="match status" value="1"/>
</dbReference>
<dbReference type="Gene3D" id="3.40.50.720">
    <property type="entry name" value="NAD(P)-binding Rossmann-like Domain"/>
    <property type="match status" value="1"/>
</dbReference>
<evidence type="ECO:0000256" key="3">
    <source>
        <dbReference type="ARBA" id="ARBA00023002"/>
    </source>
</evidence>
<evidence type="ECO:0000259" key="6">
    <source>
        <dbReference type="Pfam" id="PF00725"/>
    </source>
</evidence>
<dbReference type="PANTHER" id="PTHR48075">
    <property type="entry name" value="3-HYDROXYACYL-COA DEHYDROGENASE FAMILY PROTEIN"/>
    <property type="match status" value="1"/>
</dbReference>
<evidence type="ECO:0000256" key="1">
    <source>
        <dbReference type="ARBA" id="ARBA00005086"/>
    </source>
</evidence>
<dbReference type="GO" id="GO:0006635">
    <property type="term" value="P:fatty acid beta-oxidation"/>
    <property type="evidence" value="ECO:0007669"/>
    <property type="project" value="TreeGrafter"/>
</dbReference>
<dbReference type="InterPro" id="IPR008927">
    <property type="entry name" value="6-PGluconate_DH-like_C_sf"/>
</dbReference>
<protein>
    <submittedName>
        <fullName evidence="8">3-hydroxyacyl-CoA dehydrogenase</fullName>
    </submittedName>
</protein>
<dbReference type="InterPro" id="IPR006108">
    <property type="entry name" value="3HC_DH_C"/>
</dbReference>
<evidence type="ECO:0000256" key="5">
    <source>
        <dbReference type="PIRSR" id="PIRSR000105-3"/>
    </source>
</evidence>
<dbReference type="EMBL" id="CP006850">
    <property type="protein sequence ID" value="AHH19463.1"/>
    <property type="molecule type" value="Genomic_DNA"/>
</dbReference>
<dbReference type="Proteomes" id="UP000019150">
    <property type="component" value="Chromosome"/>
</dbReference>
<keyword evidence="9" id="KW-1185">Reference proteome</keyword>
<feature type="binding site" evidence="5">
    <location>
        <position position="132"/>
    </location>
    <ligand>
        <name>CoA</name>
        <dbReference type="ChEBI" id="CHEBI:57287"/>
    </ligand>
</feature>
<dbReference type="GO" id="GO:0008691">
    <property type="term" value="F:3-hydroxybutyryl-CoA dehydrogenase activity"/>
    <property type="evidence" value="ECO:0007669"/>
    <property type="project" value="TreeGrafter"/>
</dbReference>
<dbReference type="SUPFAM" id="SSF48179">
    <property type="entry name" value="6-phosphogluconate dehydrogenase C-terminal domain-like"/>
    <property type="match status" value="1"/>
</dbReference>
<organism evidence="8 9">
    <name type="scientific">Nocardia nova SH22a</name>
    <dbReference type="NCBI Taxonomy" id="1415166"/>
    <lineage>
        <taxon>Bacteria</taxon>
        <taxon>Bacillati</taxon>
        <taxon>Actinomycetota</taxon>
        <taxon>Actinomycetes</taxon>
        <taxon>Mycobacteriales</taxon>
        <taxon>Nocardiaceae</taxon>
        <taxon>Nocardia</taxon>
    </lineage>
</organism>
<accession>W5TKI9</accession>
<sequence length="298" mass="31417">MVGGHVEIEMVGETTVKLIGVIGGGTMGAGIAEVCAKAGSEVLVLETTPEFAEAAQQRVAGSISRGVSKGKISQADADAAIARVRVTLDIEEFADRDLVIEAAPEIESLKYEIFGKLDKIVKPEGILATNTSSIPVIKVAGATQRPERVVGVHFFNPVPVMPLVEIISTLVTAPATAAAVTDYARDTLHKTTVQAGDRSGFIVNALLIPYLCQAVRMLDSGYATAEDIDAAMKGGCGYPMGPLTLLDTVGLDIALAAAESLYAEFAEPHFAPPALLRRMVDAGRLGRKTGRGFYEYSR</sequence>
<evidence type="ECO:0000313" key="9">
    <source>
        <dbReference type="Proteomes" id="UP000019150"/>
    </source>
</evidence>
<dbReference type="InterPro" id="IPR013328">
    <property type="entry name" value="6PGD_dom2"/>
</dbReference>
<dbReference type="InterPro" id="IPR022694">
    <property type="entry name" value="3-OHacyl-CoA_DH"/>
</dbReference>
<dbReference type="NCBIfam" id="NF005875">
    <property type="entry name" value="PRK07819.1"/>
    <property type="match status" value="1"/>
</dbReference>
<dbReference type="PIRSF" id="PIRSF000105">
    <property type="entry name" value="HCDH"/>
    <property type="match status" value="1"/>
</dbReference>
<dbReference type="PATRIC" id="fig|1415166.3.peg.4812"/>
<evidence type="ECO:0000259" key="7">
    <source>
        <dbReference type="Pfam" id="PF02737"/>
    </source>
</evidence>
<feature type="domain" description="3-hydroxyacyl-CoA dehydrogenase C-terminal" evidence="6">
    <location>
        <begin position="200"/>
        <end position="296"/>
    </location>
</feature>
<dbReference type="AlphaFoldDB" id="W5TKI9"/>
<dbReference type="FunFam" id="3.40.50.720:FF:000009">
    <property type="entry name" value="Fatty oxidation complex, alpha subunit"/>
    <property type="match status" value="1"/>
</dbReference>
<dbReference type="eggNOG" id="COG1250">
    <property type="taxonomic scope" value="Bacteria"/>
</dbReference>
<evidence type="ECO:0000256" key="4">
    <source>
        <dbReference type="PIRSR" id="PIRSR000105-1"/>
    </source>
</evidence>
<dbReference type="Pfam" id="PF02737">
    <property type="entry name" value="3HCDH_N"/>
    <property type="match status" value="1"/>
</dbReference>
<dbReference type="GO" id="GO:0070403">
    <property type="term" value="F:NAD+ binding"/>
    <property type="evidence" value="ECO:0007669"/>
    <property type="project" value="InterPro"/>
</dbReference>
<feature type="binding site" evidence="5">
    <location>
        <position position="69"/>
    </location>
    <ligand>
        <name>CoA</name>
        <dbReference type="ChEBI" id="CHEBI:57287"/>
    </ligand>
</feature>
<proteinExistence type="inferred from homology"/>
<dbReference type="InterPro" id="IPR036291">
    <property type="entry name" value="NAD(P)-bd_dom_sf"/>
</dbReference>
<feature type="domain" description="3-hydroxyacyl-CoA dehydrogenase NAD binding" evidence="7">
    <location>
        <begin position="19"/>
        <end position="197"/>
    </location>
</feature>
<dbReference type="InterPro" id="IPR006176">
    <property type="entry name" value="3-OHacyl-CoA_DH_NAD-bd"/>
</dbReference>
<dbReference type="PANTHER" id="PTHR48075:SF9">
    <property type="entry name" value="3-HYDROXYBUTYRYL-COA DEHYDROGENASE"/>
    <property type="match status" value="1"/>
</dbReference>
<dbReference type="HOGENOM" id="CLU_009834_2_0_11"/>
<evidence type="ECO:0000313" key="8">
    <source>
        <dbReference type="EMBL" id="AHH19463.1"/>
    </source>
</evidence>
<evidence type="ECO:0000256" key="2">
    <source>
        <dbReference type="ARBA" id="ARBA00009463"/>
    </source>
</evidence>
<feature type="site" description="Important for catalytic activity" evidence="4">
    <location>
        <position position="153"/>
    </location>
</feature>
<gene>
    <name evidence="8" type="ORF">NONO_c46790</name>
</gene>
<dbReference type="SUPFAM" id="SSF51735">
    <property type="entry name" value="NAD(P)-binding Rossmann-fold domains"/>
    <property type="match status" value="1"/>
</dbReference>